<protein>
    <recommendedName>
        <fullName evidence="2">Reverse transcriptase domain-containing protein</fullName>
    </recommendedName>
</protein>
<evidence type="ECO:0000256" key="1">
    <source>
        <dbReference type="SAM" id="MobiDB-lite"/>
    </source>
</evidence>
<dbReference type="GO" id="GO:0016706">
    <property type="term" value="F:2-oxoglutarate-dependent dioxygenase activity"/>
    <property type="evidence" value="ECO:0007669"/>
    <property type="project" value="InterPro"/>
</dbReference>
<feature type="region of interest" description="Disordered" evidence="1">
    <location>
        <begin position="1003"/>
        <end position="1050"/>
    </location>
</feature>
<dbReference type="Gene3D" id="3.60.10.10">
    <property type="entry name" value="Endonuclease/exonuclease/phosphatase"/>
    <property type="match status" value="1"/>
</dbReference>
<dbReference type="InterPro" id="IPR000477">
    <property type="entry name" value="RT_dom"/>
</dbReference>
<dbReference type="InterPro" id="IPR015095">
    <property type="entry name" value="AlkB_hom8_N"/>
</dbReference>
<reference evidence="4" key="1">
    <citation type="submission" date="2024-04" db="EMBL/GenBank/DDBJ databases">
        <title>Salinicola lusitanus LLJ914,a marine bacterium isolated from the Okinawa Trough.</title>
        <authorList>
            <person name="Li J."/>
        </authorList>
    </citation>
    <scope>NUCLEOTIDE SEQUENCE [LARGE SCALE GENOMIC DNA]</scope>
</reference>
<accession>A0AAW0PNW5</accession>
<dbReference type="PANTHER" id="PTHR47510">
    <property type="entry name" value="REVERSE TRANSCRIPTASE DOMAIN-CONTAINING PROTEIN"/>
    <property type="match status" value="1"/>
</dbReference>
<feature type="domain" description="Reverse transcriptase" evidence="2">
    <location>
        <begin position="591"/>
        <end position="857"/>
    </location>
</feature>
<evidence type="ECO:0000259" key="2">
    <source>
        <dbReference type="PROSITE" id="PS50878"/>
    </source>
</evidence>
<gene>
    <name evidence="3" type="ORF">WMY93_006971</name>
</gene>
<evidence type="ECO:0000313" key="3">
    <source>
        <dbReference type="EMBL" id="KAK7930576.1"/>
    </source>
</evidence>
<dbReference type="Pfam" id="PF03372">
    <property type="entry name" value="Exo_endo_phos"/>
    <property type="match status" value="1"/>
</dbReference>
<dbReference type="InterPro" id="IPR043502">
    <property type="entry name" value="DNA/RNA_pol_sf"/>
</dbReference>
<proteinExistence type="predicted"/>
<dbReference type="Proteomes" id="UP001460270">
    <property type="component" value="Unassembled WGS sequence"/>
</dbReference>
<organism evidence="3 4">
    <name type="scientific">Mugilogobius chulae</name>
    <name type="common">yellowstripe goby</name>
    <dbReference type="NCBI Taxonomy" id="88201"/>
    <lineage>
        <taxon>Eukaryota</taxon>
        <taxon>Metazoa</taxon>
        <taxon>Chordata</taxon>
        <taxon>Craniata</taxon>
        <taxon>Vertebrata</taxon>
        <taxon>Euteleostomi</taxon>
        <taxon>Actinopterygii</taxon>
        <taxon>Neopterygii</taxon>
        <taxon>Teleostei</taxon>
        <taxon>Neoteleostei</taxon>
        <taxon>Acanthomorphata</taxon>
        <taxon>Gobiaria</taxon>
        <taxon>Gobiiformes</taxon>
        <taxon>Gobioidei</taxon>
        <taxon>Gobiidae</taxon>
        <taxon>Gobionellinae</taxon>
        <taxon>Mugilogobius</taxon>
    </lineage>
</organism>
<dbReference type="InterPro" id="IPR005135">
    <property type="entry name" value="Endo/exonuclease/phosphatase"/>
</dbReference>
<dbReference type="SUPFAM" id="SSF56672">
    <property type="entry name" value="DNA/RNA polymerases"/>
    <property type="match status" value="1"/>
</dbReference>
<dbReference type="GO" id="GO:0008168">
    <property type="term" value="F:methyltransferase activity"/>
    <property type="evidence" value="ECO:0007669"/>
    <property type="project" value="InterPro"/>
</dbReference>
<name>A0AAW0PNW5_9GOBI</name>
<dbReference type="Pfam" id="PF00078">
    <property type="entry name" value="RVT_1"/>
    <property type="match status" value="1"/>
</dbReference>
<dbReference type="PANTHER" id="PTHR47510:SF3">
    <property type="entry name" value="ENDO_EXONUCLEASE_PHOSPHATASE DOMAIN-CONTAINING PROTEIN"/>
    <property type="match status" value="1"/>
</dbReference>
<evidence type="ECO:0000313" key="4">
    <source>
        <dbReference type="Proteomes" id="UP001460270"/>
    </source>
</evidence>
<dbReference type="SUPFAM" id="SSF56219">
    <property type="entry name" value="DNase I-like"/>
    <property type="match status" value="1"/>
</dbReference>
<dbReference type="AlphaFoldDB" id="A0AAW0PNW5"/>
<dbReference type="CDD" id="cd01650">
    <property type="entry name" value="RT_nLTR_like"/>
    <property type="match status" value="1"/>
</dbReference>
<keyword evidence="4" id="KW-1185">Reference proteome</keyword>
<dbReference type="EMBL" id="JBBPFD010000004">
    <property type="protein sequence ID" value="KAK7930576.1"/>
    <property type="molecule type" value="Genomic_DNA"/>
</dbReference>
<dbReference type="Pfam" id="PF09004">
    <property type="entry name" value="ALKBH8_N"/>
    <property type="match status" value="1"/>
</dbReference>
<sequence length="1099" mass="123334">MDLTHEEPRYGAILEYIFQDGAEAGRSGVSVRRVLFVFVRKCVSACSYTREELLNIRTSTPSDLLPVFLVAAADLANFLTKKVRRRRRGKRAGVLVRLRRRGSRSPLPGIFLSNVRSLCNKTDELTLLMRRNKDFSTSCVLCFTETWLNEQIPDRALHLEGFQLLRGDRQRDLSGGKTKGGGVCFYINNAWCSDVTVISQHCSPALEYLFINCKPFYSPREFASFILAAVYIPPSADVHEAQRALAEKILCVERSFPDSLVIILGDFNKGNLSQELPKYRQFVKCPTREQNTLDHCYTTVSGAYRAVPRAALGFSDHAMIHLIPSYRQKLKLSKPAVRTSKRWTSEAVEELRTCLDTTDWDVFRAATDSLDDYTDTVTSYIQFCEDSIIPTKTRVTFNNDKPWFTPRLRQLRREKEAAYRANDREGYKVAKYQFSREVEQARSRYNKRLKEQFSANDTASVWRGLRQITNYKPRAQHAADDLQLAEKLNTFYARFEIPHPSSTLLTAQVSPATLEPHPSPTTLTTFTTVDSTTPPDHPSPSTVFSVTDEDVLKLFRKQNPRKAPGPDGVSPATLRHCAEELAPVFTDIFNISLESCHVPACFKLSTIVPVPKKPRITGLNDYRPVALTSVVMKSFERLVLPHLKSFTSPLLDPLQFAYRANRSVDDAINLALHFILQHLDSPGTYARILFVDFSSAFNTILPALLQDKLSQLNVPDSTCRWITDFLTDRRQCVRLGKNVSTTRTINTGSPQGCVLSPLLFSLYTNCCTSSHDSVKLIKFADDTTLIGLISDGDESVYRREVDRLVSWCSSNNLELNAQKTVEMIVDFRKVTAPSPPLALTDSPITTVDSIRFLGTTITQDLKWEPSISSLIKKAQQRMYFLRQLKKAKLPAQMMVQFYTAIIESILTSSITVWYAGATVRTDTDCSALCALLRRFGIRRTHQLEDRHPPVSSTVGMANVRPSSPRGPSVSLCLCWQHNTGIRPPRLLLASQGEARVAPWLHEPRIPGASRSGPGDVRGEDRASGPCCSLAEQGSSTSFPPDCPPMKKTWRSSSPAAAAWRQHRVPAYRPYRCVLDWCSESGAPSIEDGISLALLPSSSL</sequence>
<comment type="caution">
    <text evidence="3">The sequence shown here is derived from an EMBL/GenBank/DDBJ whole genome shotgun (WGS) entry which is preliminary data.</text>
</comment>
<dbReference type="PROSITE" id="PS50878">
    <property type="entry name" value="RT_POL"/>
    <property type="match status" value="1"/>
</dbReference>
<dbReference type="InterPro" id="IPR036691">
    <property type="entry name" value="Endo/exonu/phosph_ase_sf"/>
</dbReference>